<feature type="transmembrane region" description="Helical" evidence="2">
    <location>
        <begin position="212"/>
        <end position="234"/>
    </location>
</feature>
<dbReference type="GO" id="GO:0005856">
    <property type="term" value="C:cytoskeleton"/>
    <property type="evidence" value="ECO:0007669"/>
    <property type="project" value="InterPro"/>
</dbReference>
<feature type="transmembrane region" description="Helical" evidence="2">
    <location>
        <begin position="184"/>
        <end position="206"/>
    </location>
</feature>
<dbReference type="CDD" id="cd00821">
    <property type="entry name" value="PH"/>
    <property type="match status" value="1"/>
</dbReference>
<dbReference type="InterPro" id="IPR000857">
    <property type="entry name" value="MyTH4_dom"/>
</dbReference>
<keyword evidence="1" id="KW-0677">Repeat</keyword>
<dbReference type="PANTHER" id="PTHR22903:SF8">
    <property type="entry name" value="MAX-1A"/>
    <property type="match status" value="1"/>
</dbReference>
<keyword evidence="5" id="KW-1185">Reference proteome</keyword>
<name>A0A812C6E0_ACAPH</name>
<feature type="transmembrane region" description="Helical" evidence="2">
    <location>
        <begin position="12"/>
        <end position="42"/>
    </location>
</feature>
<evidence type="ECO:0000259" key="3">
    <source>
        <dbReference type="PROSITE" id="PS51016"/>
    </source>
</evidence>
<dbReference type="Pfam" id="PF00784">
    <property type="entry name" value="MyTH4"/>
    <property type="match status" value="1"/>
</dbReference>
<feature type="domain" description="MyTH4" evidence="3">
    <location>
        <begin position="442"/>
        <end position="577"/>
    </location>
</feature>
<dbReference type="OrthoDB" id="6285196at2759"/>
<dbReference type="PANTHER" id="PTHR22903">
    <property type="entry name" value="PLEKHH PROTEIN"/>
    <property type="match status" value="1"/>
</dbReference>
<sequence length="577" mass="66442">MSYFFLFSDFFFFFIQIFLFFFLHFFFIFIQIFSLCNFLLILPSIFFSFLLFAVILSFLLFSFYLFFFLFFFSFINFWFSFLILPFASFSFFSFSFISCFFIHFLYFLFISYIFFIFIIFLHSFFLIQFIHLIDDFSSSSHSLSSSLPLPLLSLSSPSSQPFFSLFSAFLLPLLSLSSPSSQSFFSLFSAFLPSCLCLLFFSYSFFFLISTFPLLACFSFSLSPSLHLLAVFLLPSCAKFSFFPPLFPPLPPPLTYLLSLPLLYSRTRRALKSVKFFQCKELKLSHQETNYKDNNRTATTTATAKTHIPTGVKNGMTRRCWCVLLGRHFLYYKTPTDKTPLGQMNLRDARLEEIEHPDESDEDSSILVVRKHVIAIWLPLQGPTYLIIPTKQEKDSWLYHLTVAAGGGTGNVGTEYEQLVAKVMEVGGNLNSMYWKHPKMLHTKEPISSPMTTLPSEELQERAVDLFKLVFQFMNAQIDTRSLDYHVSLAQTILGLCIDHPQLQNELYCQLVRQTSRHPVQSKMGGVQNLLLCGKHSWFICDGAHKSPSSSVMDLRGGSSSPCVSHCSYQNRVSCGY</sequence>
<accession>A0A812C6E0</accession>
<feature type="transmembrane region" description="Helical" evidence="2">
    <location>
        <begin position="104"/>
        <end position="131"/>
    </location>
</feature>
<gene>
    <name evidence="4" type="ORF">SPHA_29261</name>
</gene>
<dbReference type="EMBL" id="CAHIKZ030001162">
    <property type="protein sequence ID" value="CAE1254937.1"/>
    <property type="molecule type" value="Genomic_DNA"/>
</dbReference>
<feature type="transmembrane region" description="Helical" evidence="2">
    <location>
        <begin position="49"/>
        <end position="71"/>
    </location>
</feature>
<evidence type="ECO:0000256" key="1">
    <source>
        <dbReference type="ARBA" id="ARBA00022737"/>
    </source>
</evidence>
<evidence type="ECO:0000313" key="5">
    <source>
        <dbReference type="Proteomes" id="UP000597762"/>
    </source>
</evidence>
<evidence type="ECO:0000313" key="4">
    <source>
        <dbReference type="EMBL" id="CAE1254937.1"/>
    </source>
</evidence>
<dbReference type="InterPro" id="IPR001849">
    <property type="entry name" value="PH_domain"/>
</dbReference>
<dbReference type="Pfam" id="PF00169">
    <property type="entry name" value="PH"/>
    <property type="match status" value="1"/>
</dbReference>
<keyword evidence="2" id="KW-0812">Transmembrane</keyword>
<dbReference type="SMART" id="SM00139">
    <property type="entry name" value="MyTH4"/>
    <property type="match status" value="1"/>
</dbReference>
<dbReference type="InterPro" id="IPR038185">
    <property type="entry name" value="MyTH4_dom_sf"/>
</dbReference>
<keyword evidence="2" id="KW-1133">Transmembrane helix</keyword>
<protein>
    <submittedName>
        <fullName evidence="4">Uncharacterized protein CG43867,Pleckstrin homology domain-containing family H member 1,Pleckstrin homology domain-containing family H member 2</fullName>
    </submittedName>
</protein>
<dbReference type="SUPFAM" id="SSF50729">
    <property type="entry name" value="PH domain-like"/>
    <property type="match status" value="1"/>
</dbReference>
<reference evidence="4" key="1">
    <citation type="submission" date="2021-01" db="EMBL/GenBank/DDBJ databases">
        <authorList>
            <person name="Li R."/>
            <person name="Bekaert M."/>
        </authorList>
    </citation>
    <scope>NUCLEOTIDE SEQUENCE</scope>
    <source>
        <strain evidence="4">Farmed</strain>
    </source>
</reference>
<evidence type="ECO:0000256" key="2">
    <source>
        <dbReference type="SAM" id="Phobius"/>
    </source>
</evidence>
<dbReference type="SMART" id="SM00233">
    <property type="entry name" value="PH"/>
    <property type="match status" value="1"/>
</dbReference>
<dbReference type="Gene3D" id="1.25.40.530">
    <property type="entry name" value="MyTH4 domain"/>
    <property type="match status" value="1"/>
</dbReference>
<keyword evidence="2" id="KW-0472">Membrane</keyword>
<dbReference type="Gene3D" id="2.30.29.30">
    <property type="entry name" value="Pleckstrin-homology domain (PH domain)/Phosphotyrosine-binding domain (PTB)"/>
    <property type="match status" value="1"/>
</dbReference>
<dbReference type="InterPro" id="IPR011993">
    <property type="entry name" value="PH-like_dom_sf"/>
</dbReference>
<dbReference type="Proteomes" id="UP000597762">
    <property type="component" value="Unassembled WGS sequence"/>
</dbReference>
<feature type="transmembrane region" description="Helical" evidence="2">
    <location>
        <begin position="77"/>
        <end position="97"/>
    </location>
</feature>
<comment type="caution">
    <text evidence="4">The sequence shown here is derived from an EMBL/GenBank/DDBJ whole genome shotgun (WGS) entry which is preliminary data.</text>
</comment>
<organism evidence="4 5">
    <name type="scientific">Acanthosepion pharaonis</name>
    <name type="common">Pharaoh cuttlefish</name>
    <name type="synonym">Sepia pharaonis</name>
    <dbReference type="NCBI Taxonomy" id="158019"/>
    <lineage>
        <taxon>Eukaryota</taxon>
        <taxon>Metazoa</taxon>
        <taxon>Spiralia</taxon>
        <taxon>Lophotrochozoa</taxon>
        <taxon>Mollusca</taxon>
        <taxon>Cephalopoda</taxon>
        <taxon>Coleoidea</taxon>
        <taxon>Decapodiformes</taxon>
        <taxon>Sepiida</taxon>
        <taxon>Sepiina</taxon>
        <taxon>Sepiidae</taxon>
        <taxon>Acanthosepion</taxon>
    </lineage>
</organism>
<proteinExistence type="predicted"/>
<dbReference type="AlphaFoldDB" id="A0A812C6E0"/>
<dbReference type="PROSITE" id="PS51016">
    <property type="entry name" value="MYTH4"/>
    <property type="match status" value="1"/>
</dbReference>